<dbReference type="InterPro" id="IPR025271">
    <property type="entry name" value="CCDC28"/>
</dbReference>
<dbReference type="AlphaFoldDB" id="A0A914ZUJ5"/>
<evidence type="ECO:0000313" key="4">
    <source>
        <dbReference type="WBParaSite" id="PgB24X_g003_t01"/>
    </source>
</evidence>
<feature type="region of interest" description="Disordered" evidence="2">
    <location>
        <begin position="1"/>
        <end position="54"/>
    </location>
</feature>
<keyword evidence="1" id="KW-0175">Coiled coil</keyword>
<accession>A0A914ZUJ5</accession>
<dbReference type="Proteomes" id="UP000887569">
    <property type="component" value="Unplaced"/>
</dbReference>
<keyword evidence="3" id="KW-1185">Reference proteome</keyword>
<evidence type="ECO:0000256" key="1">
    <source>
        <dbReference type="SAM" id="Coils"/>
    </source>
</evidence>
<proteinExistence type="predicted"/>
<feature type="region of interest" description="Disordered" evidence="2">
    <location>
        <begin position="204"/>
        <end position="225"/>
    </location>
</feature>
<dbReference type="Pfam" id="PF13270">
    <property type="entry name" value="CCDC28"/>
    <property type="match status" value="1"/>
</dbReference>
<feature type="compositionally biased region" description="Basic and acidic residues" evidence="2">
    <location>
        <begin position="79"/>
        <end position="97"/>
    </location>
</feature>
<name>A0A914ZUJ5_PARUN</name>
<sequence>MHRLSRISATLSAKKSELDAANDANDETFPRPNILPISNEDAPDDKQTTRKTDEEWFELHSITQSIGASSPLVTAFGLEGRRPTPDSLNEKPNEEASRSPSSADADRTIVRNDPAVDIEIMENSLISLLEDLRSGRLNALSEERLNQMRKARKDMEELTASHVKLHRQQVSNVLPPSEDERLDEHYDALFQRLDELHNSMRIMSFQSPSPDRVQSPSSMPDETTA</sequence>
<organism evidence="3 4">
    <name type="scientific">Parascaris univalens</name>
    <name type="common">Nematode worm</name>
    <dbReference type="NCBI Taxonomy" id="6257"/>
    <lineage>
        <taxon>Eukaryota</taxon>
        <taxon>Metazoa</taxon>
        <taxon>Ecdysozoa</taxon>
        <taxon>Nematoda</taxon>
        <taxon>Chromadorea</taxon>
        <taxon>Rhabditida</taxon>
        <taxon>Spirurina</taxon>
        <taxon>Ascaridomorpha</taxon>
        <taxon>Ascaridoidea</taxon>
        <taxon>Ascarididae</taxon>
        <taxon>Parascaris</taxon>
    </lineage>
</organism>
<evidence type="ECO:0000313" key="3">
    <source>
        <dbReference type="Proteomes" id="UP000887569"/>
    </source>
</evidence>
<feature type="coiled-coil region" evidence="1">
    <location>
        <begin position="138"/>
        <end position="168"/>
    </location>
</feature>
<protein>
    <submittedName>
        <fullName evidence="4">Uncharacterized protein</fullName>
    </submittedName>
</protein>
<evidence type="ECO:0000256" key="2">
    <source>
        <dbReference type="SAM" id="MobiDB-lite"/>
    </source>
</evidence>
<feature type="compositionally biased region" description="Basic and acidic residues" evidence="2">
    <location>
        <begin position="44"/>
        <end position="54"/>
    </location>
</feature>
<feature type="region of interest" description="Disordered" evidence="2">
    <location>
        <begin position="76"/>
        <end position="107"/>
    </location>
</feature>
<dbReference type="WBParaSite" id="PgB24X_g003_t01">
    <property type="protein sequence ID" value="PgB24X_g003_t01"/>
    <property type="gene ID" value="PgB24X_g003"/>
</dbReference>
<reference evidence="4" key="1">
    <citation type="submission" date="2022-11" db="UniProtKB">
        <authorList>
            <consortium name="WormBaseParasite"/>
        </authorList>
    </citation>
    <scope>IDENTIFICATION</scope>
</reference>